<accession>C9Y768</accession>
<dbReference type="AlphaFoldDB" id="C9Y768"/>
<dbReference type="SUPFAM" id="SSF55718">
    <property type="entry name" value="SCP-like"/>
    <property type="match status" value="1"/>
</dbReference>
<proteinExistence type="predicted"/>
<dbReference type="EMBL" id="FN543103">
    <property type="protein sequence ID" value="CBA26823.1"/>
    <property type="molecule type" value="Genomic_DNA"/>
</dbReference>
<evidence type="ECO:0000313" key="2">
    <source>
        <dbReference type="EMBL" id="CBA26823.1"/>
    </source>
</evidence>
<feature type="domain" description="SCP2" evidence="1">
    <location>
        <begin position="35"/>
        <end position="112"/>
    </location>
</feature>
<reference evidence="2" key="1">
    <citation type="journal article" date="2010" name="Nature">
        <title>The Dynamic genome of Hydra.</title>
        <authorList>
            <person name="Chapman J.A."/>
            <person name="Kirkness E.F."/>
            <person name="Simakov O."/>
            <person name="Hampson S.E."/>
            <person name="Mitros T."/>
            <person name="Weinmaier T."/>
            <person name="Rattei T."/>
            <person name="Balasubramanian P.G."/>
            <person name="Borman J."/>
            <person name="Busam D."/>
            <person name="Disbennett K."/>
            <person name="Pfannkoch C."/>
            <person name="Sumin N."/>
            <person name="Sutton G."/>
            <person name="Viswanathan L."/>
            <person name="Walenz B."/>
            <person name="Goodstein D.M."/>
            <person name="Hellsten U."/>
            <person name="Kawashima T."/>
            <person name="Prochnik S.E."/>
            <person name="Putnam N.H."/>
            <person name="Shu S."/>
            <person name="Blumberg B."/>
            <person name="Dana C.E."/>
            <person name="Gee L."/>
            <person name="Kibler D.F."/>
            <person name="Law L."/>
            <person name="Lindgens D."/>
            <person name="Martinez D.E."/>
            <person name="Peng J."/>
            <person name="Wigge P.A."/>
            <person name="Bertulat B."/>
            <person name="Guder C."/>
            <person name="Nakamura Y."/>
            <person name="Ozbek S."/>
            <person name="Watanabe H."/>
            <person name="Khalturin K."/>
            <person name="Hemmrich G."/>
            <person name="Franke A."/>
            <person name="Augustin R."/>
            <person name="Fraune S."/>
            <person name="Hayakawa E."/>
            <person name="Hayakawa S."/>
            <person name="Hirose M."/>
            <person name="Hwang J."/>
            <person name="Ikeo K."/>
            <person name="Nishimiya-Fujisawa C."/>
            <person name="Ogura A."/>
            <person name="Takahashi T."/>
            <person name="Steinmetz P.R."/>
            <person name="Zhang X."/>
            <person name="Aufschnaiter R."/>
            <person name="Eder M.K."/>
            <person name="Gorny A.K."/>
            <person name="Salvenmoser W."/>
            <person name="Heimberg A.M."/>
            <person name="Wheeler B.M."/>
            <person name="Peterson K.J."/>
            <person name="Boettger A."/>
            <person name="Tischler P."/>
            <person name="Wolf A."/>
            <person name="Gojobori T."/>
            <person name="Remington K.A."/>
            <person name="Strausberg R.L."/>
            <person name="Venter J."/>
            <person name="Technau U."/>
            <person name="Hobmayer B."/>
            <person name="Bosch T.C."/>
            <person name="Holstein T.W."/>
            <person name="Fujisawa T."/>
            <person name="Bode H.R."/>
            <person name="David C.N."/>
            <person name="Rokhsar D.S."/>
            <person name="Steele R.E."/>
        </authorList>
    </citation>
    <scope>NUCLEOTIDE SEQUENCE</scope>
</reference>
<dbReference type="InterPro" id="IPR036527">
    <property type="entry name" value="SCP2_sterol-bd_dom_sf"/>
</dbReference>
<name>C9Y768_CURXX</name>
<protein>
    <recommendedName>
        <fullName evidence="1">SCP2 domain-containing protein</fullName>
    </recommendedName>
</protein>
<evidence type="ECO:0000259" key="1">
    <source>
        <dbReference type="Pfam" id="PF02036"/>
    </source>
</evidence>
<dbReference type="Gene3D" id="3.30.1050.10">
    <property type="entry name" value="SCP2 sterol-binding domain"/>
    <property type="match status" value="1"/>
</dbReference>
<gene>
    <name evidence="2" type="ORF">Csp_G38560</name>
</gene>
<dbReference type="InterPro" id="IPR003033">
    <property type="entry name" value="SCP2_sterol-bd_dom"/>
</dbReference>
<dbReference type="GO" id="GO:0016491">
    <property type="term" value="F:oxidoreductase activity"/>
    <property type="evidence" value="ECO:0007669"/>
    <property type="project" value="UniProtKB-KW"/>
</dbReference>
<keyword evidence="2" id="KW-0560">Oxidoreductase</keyword>
<organism evidence="2">
    <name type="scientific">Curvibacter symbiont subsp. Hydra magnipapillata</name>
    <dbReference type="NCBI Taxonomy" id="667019"/>
    <lineage>
        <taxon>Bacteria</taxon>
        <taxon>Pseudomonadati</taxon>
        <taxon>Pseudomonadota</taxon>
        <taxon>Betaproteobacteria</taxon>
        <taxon>Burkholderiales</taxon>
        <taxon>Comamonadaceae</taxon>
        <taxon>Curvibacter</taxon>
    </lineage>
</organism>
<sequence>MRHGPFDLPDTGEHNMSLESATQAIRAKVGDDSGLNATLKFDMGADGVIVIDGASTPNTVSNTNTDTDCTVGITLDNLQAMLDGDLEPATGFMAGKLKVSGDMGVAMRLQRVI</sequence>
<dbReference type="Pfam" id="PF02036">
    <property type="entry name" value="SCP2"/>
    <property type="match status" value="1"/>
</dbReference>